<comment type="caution">
    <text evidence="2">The sequence shown here is derived from an EMBL/GenBank/DDBJ whole genome shotgun (WGS) entry which is preliminary data.</text>
</comment>
<reference evidence="2 3" key="1">
    <citation type="submission" date="2021-06" db="EMBL/GenBank/DDBJ databases">
        <title>Caerostris extrusa draft genome.</title>
        <authorList>
            <person name="Kono N."/>
            <person name="Arakawa K."/>
        </authorList>
    </citation>
    <scope>NUCLEOTIDE SEQUENCE [LARGE SCALE GENOMIC DNA]</scope>
</reference>
<evidence type="ECO:0000256" key="1">
    <source>
        <dbReference type="SAM" id="MobiDB-lite"/>
    </source>
</evidence>
<sequence length="90" mass="10406">MIALQFELTTVNQSPLNSRKNLRRIIMSHKKMEESTDYFSYMSRFLFFQKKFQTDSMGPQIASNVLQTPSSEQQTPATPQNQGKKSDIVE</sequence>
<organism evidence="2 3">
    <name type="scientific">Caerostris extrusa</name>
    <name type="common">Bark spider</name>
    <name type="synonym">Caerostris bankana</name>
    <dbReference type="NCBI Taxonomy" id="172846"/>
    <lineage>
        <taxon>Eukaryota</taxon>
        <taxon>Metazoa</taxon>
        <taxon>Ecdysozoa</taxon>
        <taxon>Arthropoda</taxon>
        <taxon>Chelicerata</taxon>
        <taxon>Arachnida</taxon>
        <taxon>Araneae</taxon>
        <taxon>Araneomorphae</taxon>
        <taxon>Entelegynae</taxon>
        <taxon>Araneoidea</taxon>
        <taxon>Araneidae</taxon>
        <taxon>Caerostris</taxon>
    </lineage>
</organism>
<accession>A0AAV4XT15</accession>
<feature type="region of interest" description="Disordered" evidence="1">
    <location>
        <begin position="66"/>
        <end position="90"/>
    </location>
</feature>
<gene>
    <name evidence="2" type="ORF">CEXT_348921</name>
</gene>
<dbReference type="EMBL" id="BPLR01018108">
    <property type="protein sequence ID" value="GIY96994.1"/>
    <property type="molecule type" value="Genomic_DNA"/>
</dbReference>
<keyword evidence="3" id="KW-1185">Reference proteome</keyword>
<protein>
    <submittedName>
        <fullName evidence="2">Uncharacterized protein</fullName>
    </submittedName>
</protein>
<proteinExistence type="predicted"/>
<evidence type="ECO:0000313" key="3">
    <source>
        <dbReference type="Proteomes" id="UP001054945"/>
    </source>
</evidence>
<dbReference type="AlphaFoldDB" id="A0AAV4XT15"/>
<feature type="compositionally biased region" description="Polar residues" evidence="1">
    <location>
        <begin position="66"/>
        <end position="83"/>
    </location>
</feature>
<dbReference type="Proteomes" id="UP001054945">
    <property type="component" value="Unassembled WGS sequence"/>
</dbReference>
<evidence type="ECO:0000313" key="2">
    <source>
        <dbReference type="EMBL" id="GIY96994.1"/>
    </source>
</evidence>
<name>A0AAV4XT15_CAEEX</name>